<accession>C2FTZ4</accession>
<organism evidence="1 2">
    <name type="scientific">Sphingobacterium spiritivorum ATCC 33300</name>
    <dbReference type="NCBI Taxonomy" id="525372"/>
    <lineage>
        <taxon>Bacteria</taxon>
        <taxon>Pseudomonadati</taxon>
        <taxon>Bacteroidota</taxon>
        <taxon>Sphingobacteriia</taxon>
        <taxon>Sphingobacteriales</taxon>
        <taxon>Sphingobacteriaceae</taxon>
        <taxon>Sphingobacterium</taxon>
    </lineage>
</organism>
<protein>
    <recommendedName>
        <fullName evidence="3">DUF4843 domain-containing protein</fullName>
    </recommendedName>
</protein>
<dbReference type="PROSITE" id="PS51257">
    <property type="entry name" value="PROKAR_LIPOPROTEIN"/>
    <property type="match status" value="1"/>
</dbReference>
<gene>
    <name evidence="1" type="ORF">HMPREF0765_0776</name>
</gene>
<evidence type="ECO:0008006" key="3">
    <source>
        <dbReference type="Google" id="ProtNLM"/>
    </source>
</evidence>
<name>C2FTZ4_SPHSI</name>
<evidence type="ECO:0000313" key="2">
    <source>
        <dbReference type="Proteomes" id="UP000006241"/>
    </source>
</evidence>
<dbReference type="RefSeq" id="WP_003005634.1">
    <property type="nucleotide sequence ID" value="NZ_GG668631.1"/>
</dbReference>
<dbReference type="InterPro" id="IPR032299">
    <property type="entry name" value="DUF4843"/>
</dbReference>
<dbReference type="Pfam" id="PF16132">
    <property type="entry name" value="DUF4843"/>
    <property type="match status" value="1"/>
</dbReference>
<comment type="caution">
    <text evidence="1">The sequence shown here is derived from an EMBL/GenBank/DDBJ whole genome shotgun (WGS) entry which is preliminary data.</text>
</comment>
<dbReference type="Proteomes" id="UP000006241">
    <property type="component" value="Unassembled WGS sequence"/>
</dbReference>
<reference evidence="1 2" key="1">
    <citation type="submission" date="2009-01" db="EMBL/GenBank/DDBJ databases">
        <authorList>
            <person name="Qin X."/>
            <person name="Bachman B."/>
            <person name="Battles P."/>
            <person name="Bell A."/>
            <person name="Bess C."/>
            <person name="Bickham C."/>
            <person name="Chaboub L."/>
            <person name="Chen D."/>
            <person name="Coyle M."/>
            <person name="Deiros D.R."/>
            <person name="Dinh H."/>
            <person name="Forbes L."/>
            <person name="Fowler G."/>
            <person name="Francisco L."/>
            <person name="Fu Q."/>
            <person name="Gubbala S."/>
            <person name="Hale W."/>
            <person name="Han Y."/>
            <person name="Hemphill L."/>
            <person name="Highlander S.K."/>
            <person name="Hirani K."/>
            <person name="Hogues M."/>
            <person name="Jackson L."/>
            <person name="Jakkamsetti A."/>
            <person name="Javaid M."/>
            <person name="Jiang H."/>
            <person name="Korchina V."/>
            <person name="Kovar C."/>
            <person name="Lara F."/>
            <person name="Lee S."/>
            <person name="Mata R."/>
            <person name="Mathew T."/>
            <person name="Moen C."/>
            <person name="Morales K."/>
            <person name="Munidasa M."/>
            <person name="Nazareth L."/>
            <person name="Ngo R."/>
            <person name="Nguyen L."/>
            <person name="Okwuonu G."/>
            <person name="Ongeri F."/>
            <person name="Patil S."/>
            <person name="Petrosino J."/>
            <person name="Pham C."/>
            <person name="Pham P."/>
            <person name="Pu L.-L."/>
            <person name="Puazo M."/>
            <person name="Raj R."/>
            <person name="Reid J."/>
            <person name="Rouhana J."/>
            <person name="Saada N."/>
            <person name="Shang Y."/>
            <person name="Simmons D."/>
            <person name="Thornton R."/>
            <person name="Warren J."/>
            <person name="Weissenberger G."/>
            <person name="Zhang J."/>
            <person name="Zhang L."/>
            <person name="Zhou C."/>
            <person name="Zhu D."/>
            <person name="Muzny D."/>
            <person name="Worley K."/>
            <person name="Gibbs R."/>
        </authorList>
    </citation>
    <scope>NUCLEOTIDE SEQUENCE [LARGE SCALE GENOMIC DNA]</scope>
    <source>
        <strain evidence="1 2">ATCC 33300</strain>
    </source>
</reference>
<sequence length="270" mass="31147">MKLIQISPAINLLVLLALVSSCKKTELITYNSERNLFFEVEDSRSRDHPYYDATLTVDSVRMFFSFLDDNVTSAELKIPLKMTGKQLEQPLPYVLVIDSANTTAVKGRDFEWTPQHIFPAGKSIDTLRIKVNRTTQMLNKTFRLTLELKENENFKTMIEPTTIQKHRSIRVKCYINDILFPPDGYLSTSEKQGADYYYGPFSRKKLNLLSMLLEEEYGEPFPPAEVYIYLVPEVEIIAQILNIYLEAQRENGTPVLEDDGTEMITGEYFK</sequence>
<dbReference type="HOGENOM" id="CLU_1030171_0_0_10"/>
<dbReference type="AlphaFoldDB" id="C2FTZ4"/>
<proteinExistence type="predicted"/>
<evidence type="ECO:0000313" key="1">
    <source>
        <dbReference type="EMBL" id="EEI93624.1"/>
    </source>
</evidence>
<dbReference type="EMBL" id="ACHB01000018">
    <property type="protein sequence ID" value="EEI93624.1"/>
    <property type="molecule type" value="Genomic_DNA"/>
</dbReference>